<dbReference type="InterPro" id="IPR036612">
    <property type="entry name" value="KH_dom_type_1_sf"/>
</dbReference>
<reference evidence="5" key="2">
    <citation type="submission" date="2020-11" db="EMBL/GenBank/DDBJ databases">
        <authorList>
            <person name="Cecchin M."/>
            <person name="Marcolungo L."/>
            <person name="Rossato M."/>
            <person name="Girolomoni L."/>
            <person name="Cosentino E."/>
            <person name="Cuine S."/>
            <person name="Li-Beisson Y."/>
            <person name="Delledonne M."/>
            <person name="Ballottari M."/>
        </authorList>
    </citation>
    <scope>NUCLEOTIDE SEQUENCE</scope>
    <source>
        <strain evidence="5">211/11P</strain>
        <tissue evidence="5">Whole cell</tissue>
    </source>
</reference>
<feature type="compositionally biased region" description="Low complexity" evidence="3">
    <location>
        <begin position="150"/>
        <end position="170"/>
    </location>
</feature>
<keyword evidence="2" id="KW-0694">RNA-binding</keyword>
<dbReference type="InterPro" id="IPR004088">
    <property type="entry name" value="KH_dom_type_1"/>
</dbReference>
<dbReference type="CDD" id="cd22459">
    <property type="entry name" value="KH-I_PEPPER_rpt1_like"/>
    <property type="match status" value="1"/>
</dbReference>
<evidence type="ECO:0000313" key="6">
    <source>
        <dbReference type="Proteomes" id="UP001055712"/>
    </source>
</evidence>
<dbReference type="GO" id="GO:0003723">
    <property type="term" value="F:RNA binding"/>
    <property type="evidence" value="ECO:0007669"/>
    <property type="project" value="UniProtKB-UniRule"/>
</dbReference>
<feature type="domain" description="K Homology" evidence="4">
    <location>
        <begin position="193"/>
        <end position="268"/>
    </location>
</feature>
<dbReference type="InterPro" id="IPR004087">
    <property type="entry name" value="KH_dom"/>
</dbReference>
<evidence type="ECO:0000313" key="5">
    <source>
        <dbReference type="EMBL" id="KAI3426171.1"/>
    </source>
</evidence>
<feature type="region of interest" description="Disordered" evidence="3">
    <location>
        <begin position="150"/>
        <end position="185"/>
    </location>
</feature>
<dbReference type="SMART" id="SM00322">
    <property type="entry name" value="KH"/>
    <property type="match status" value="5"/>
</dbReference>
<feature type="domain" description="K Homology" evidence="4">
    <location>
        <begin position="27"/>
        <end position="100"/>
    </location>
</feature>
<dbReference type="SUPFAM" id="SSF54791">
    <property type="entry name" value="Eukaryotic type KH-domain (KH-domain type I)"/>
    <property type="match status" value="5"/>
</dbReference>
<dbReference type="PANTHER" id="PTHR10288">
    <property type="entry name" value="KH DOMAIN CONTAINING RNA BINDING PROTEIN"/>
    <property type="match status" value="1"/>
</dbReference>
<dbReference type="Gene3D" id="3.30.1370.10">
    <property type="entry name" value="K Homology domain, type 1"/>
    <property type="match status" value="5"/>
</dbReference>
<reference evidence="5" key="1">
    <citation type="journal article" date="2019" name="Plant J.">
        <title>Chlorella vulgaris genome assembly and annotation reveals the molecular basis for metabolic acclimation to high light conditions.</title>
        <authorList>
            <person name="Cecchin M."/>
            <person name="Marcolungo L."/>
            <person name="Rossato M."/>
            <person name="Girolomoni L."/>
            <person name="Cosentino E."/>
            <person name="Cuine S."/>
            <person name="Li-Beisson Y."/>
            <person name="Delledonne M."/>
            <person name="Ballottari M."/>
        </authorList>
    </citation>
    <scope>NUCLEOTIDE SEQUENCE</scope>
    <source>
        <strain evidence="5">211/11P</strain>
    </source>
</reference>
<feature type="domain" description="K Homology" evidence="4">
    <location>
        <begin position="347"/>
        <end position="420"/>
    </location>
</feature>
<proteinExistence type="predicted"/>
<protein>
    <recommendedName>
        <fullName evidence="4">K Homology domain-containing protein</fullName>
    </recommendedName>
</protein>
<comment type="caution">
    <text evidence="5">The sequence shown here is derived from an EMBL/GenBank/DDBJ whole genome shotgun (WGS) entry which is preliminary data.</text>
</comment>
<feature type="region of interest" description="Disordered" evidence="3">
    <location>
        <begin position="559"/>
        <end position="603"/>
    </location>
</feature>
<dbReference type="OrthoDB" id="1937934at2759"/>
<gene>
    <name evidence="5" type="ORF">D9Q98_008548</name>
</gene>
<keyword evidence="6" id="KW-1185">Reference proteome</keyword>
<dbReference type="AlphaFoldDB" id="A0A9D4TI60"/>
<dbReference type="EMBL" id="SIDB01000011">
    <property type="protein sequence ID" value="KAI3426171.1"/>
    <property type="molecule type" value="Genomic_DNA"/>
</dbReference>
<organism evidence="5 6">
    <name type="scientific">Chlorella vulgaris</name>
    <name type="common">Green alga</name>
    <dbReference type="NCBI Taxonomy" id="3077"/>
    <lineage>
        <taxon>Eukaryota</taxon>
        <taxon>Viridiplantae</taxon>
        <taxon>Chlorophyta</taxon>
        <taxon>core chlorophytes</taxon>
        <taxon>Trebouxiophyceae</taxon>
        <taxon>Chlorellales</taxon>
        <taxon>Chlorellaceae</taxon>
        <taxon>Chlorella clade</taxon>
        <taxon>Chlorella</taxon>
    </lineage>
</organism>
<keyword evidence="1" id="KW-0677">Repeat</keyword>
<feature type="domain" description="K Homology" evidence="4">
    <location>
        <begin position="659"/>
        <end position="728"/>
    </location>
</feature>
<sequence>MGSIEPSSRAELSENTVDEPYARDEAPTLWLRLLCPQAKVAALIGKKGANISRIRQTSGAAVSVADPVLGCDERVVHITGESVDDESSSSAADALCAVFSSIFNQQQQQRGPSPALAAGIAASASNPASSANGTTASDAAAAANASSCPGSVVEGSGGDSSSASASTVGDHNGVGGSGDTISTHSAASGAAARPLEARMLVHSSAVGFLVGRGGSTIKETAALSGAGVRILSKSELPACACLGDEVVRVVGSATAVQAALQMLAGQLKAHLLRYGPGNNASTGGRAAVLDVQQMPYMPLGPQQHLEMTYLHPAMAGAAMYAAPGYGGAMQPPAAVMQAPGGFSGTAVEVTFRLLAPTNRTGNIIGKGGEHVRRLRAETGARVKVFDPAPGSEERVVALTSTEDALSPYCAAQDALIRCLIALTQDDAPGAGHRVRVLTAQASVGMVLGKRGATVSQLRQETGAGIKVLPADAVPPAYGGGLGSDDSEAELTSTSSGSCLTTSAAGTITGTGSSTISSNGVEEVIQLDGSVQQCVAALRGVATLLRGWQIRRMMAMQQHQFGSGPEAAAGTGMQQQQQQQRQQGQQHGLHLSMPVSPTAAGMMSPSSPGILGLPSSLGSLGSPVHPSFLMAAGPMQQHHQQQQQQHQQQLGVMLGHTQARGVTYVYHLNNAQVGAVLGKGGSHIAQIRTMTGARVQLQGDSMNGGRVLMVAGLPDQCHAAHNMANAFFSVERCEPAYPEPIYGG</sequence>
<dbReference type="Pfam" id="PF00013">
    <property type="entry name" value="KH_1"/>
    <property type="match status" value="5"/>
</dbReference>
<evidence type="ECO:0000259" key="4">
    <source>
        <dbReference type="SMART" id="SM00322"/>
    </source>
</evidence>
<name>A0A9D4TI60_CHLVU</name>
<dbReference type="PROSITE" id="PS50084">
    <property type="entry name" value="KH_TYPE_1"/>
    <property type="match status" value="5"/>
</dbReference>
<feature type="compositionally biased region" description="Low complexity" evidence="3">
    <location>
        <begin position="573"/>
        <end position="585"/>
    </location>
</feature>
<evidence type="ECO:0000256" key="2">
    <source>
        <dbReference type="PROSITE-ProRule" id="PRU00117"/>
    </source>
</evidence>
<dbReference type="CDD" id="cd22460">
    <property type="entry name" value="KH-I_PEPPER_rpt2_like"/>
    <property type="match status" value="1"/>
</dbReference>
<evidence type="ECO:0000256" key="1">
    <source>
        <dbReference type="ARBA" id="ARBA00022737"/>
    </source>
</evidence>
<evidence type="ECO:0000256" key="3">
    <source>
        <dbReference type="SAM" id="MobiDB-lite"/>
    </source>
</evidence>
<accession>A0A9D4TI60</accession>
<dbReference type="Proteomes" id="UP001055712">
    <property type="component" value="Unassembled WGS sequence"/>
</dbReference>
<feature type="domain" description="K Homology" evidence="4">
    <location>
        <begin position="430"/>
        <end position="545"/>
    </location>
</feature>